<gene>
    <name evidence="3" type="ORF">ITX44_14505</name>
</gene>
<keyword evidence="1" id="KW-1133">Transmembrane helix</keyword>
<evidence type="ECO:0000313" key="3">
    <source>
        <dbReference type="EMBL" id="MBM9505742.1"/>
    </source>
</evidence>
<sequence>MFRSERCRSGPRGRDGGYVTAETAMVIPVLVALTGLLIWGLMAAAAQVRCIDAARAGARAAARSETPDVVRRMAQEAAPAGARVTVVRDGDLVRVRVTVPVPRYPVPLAAEAAALAEDAVPSQGAGP</sequence>
<reference evidence="3 4" key="1">
    <citation type="submission" date="2021-01" db="EMBL/GenBank/DDBJ databases">
        <title>Streptomyces acididurans sp. nov., isolated from a peat swamp forest soil.</title>
        <authorList>
            <person name="Chantavorakit T."/>
            <person name="Duangmal K."/>
        </authorList>
    </citation>
    <scope>NUCLEOTIDE SEQUENCE [LARGE SCALE GENOMIC DNA]</scope>
    <source>
        <strain evidence="3 4">KK5PA1</strain>
    </source>
</reference>
<feature type="domain" description="TadE-like" evidence="2">
    <location>
        <begin position="17"/>
        <end position="59"/>
    </location>
</feature>
<dbReference type="Proteomes" id="UP000749040">
    <property type="component" value="Unassembled WGS sequence"/>
</dbReference>
<feature type="transmembrane region" description="Helical" evidence="1">
    <location>
        <begin position="21"/>
        <end position="42"/>
    </location>
</feature>
<proteinExistence type="predicted"/>
<dbReference type="Pfam" id="PF07811">
    <property type="entry name" value="TadE"/>
    <property type="match status" value="1"/>
</dbReference>
<comment type="caution">
    <text evidence="3">The sequence shown here is derived from an EMBL/GenBank/DDBJ whole genome shotgun (WGS) entry which is preliminary data.</text>
</comment>
<dbReference type="EMBL" id="JADKYB010000007">
    <property type="protein sequence ID" value="MBM9505742.1"/>
    <property type="molecule type" value="Genomic_DNA"/>
</dbReference>
<name>A0ABS2TQY7_9ACTN</name>
<protein>
    <submittedName>
        <fullName evidence="3">Pilus assembly protein</fullName>
    </submittedName>
</protein>
<keyword evidence="4" id="KW-1185">Reference proteome</keyword>
<evidence type="ECO:0000313" key="4">
    <source>
        <dbReference type="Proteomes" id="UP000749040"/>
    </source>
</evidence>
<keyword evidence="1" id="KW-0472">Membrane</keyword>
<dbReference type="InterPro" id="IPR049790">
    <property type="entry name" value="Rv3655c/TadE"/>
</dbReference>
<organism evidence="3 4">
    <name type="scientific">Actinacidiphila acididurans</name>
    <dbReference type="NCBI Taxonomy" id="2784346"/>
    <lineage>
        <taxon>Bacteria</taxon>
        <taxon>Bacillati</taxon>
        <taxon>Actinomycetota</taxon>
        <taxon>Actinomycetes</taxon>
        <taxon>Kitasatosporales</taxon>
        <taxon>Streptomycetaceae</taxon>
        <taxon>Actinacidiphila</taxon>
    </lineage>
</organism>
<evidence type="ECO:0000256" key="1">
    <source>
        <dbReference type="SAM" id="Phobius"/>
    </source>
</evidence>
<keyword evidence="1" id="KW-0812">Transmembrane</keyword>
<dbReference type="InterPro" id="IPR012495">
    <property type="entry name" value="TadE-like_dom"/>
</dbReference>
<evidence type="ECO:0000259" key="2">
    <source>
        <dbReference type="Pfam" id="PF07811"/>
    </source>
</evidence>
<dbReference type="NCBIfam" id="NF041390">
    <property type="entry name" value="TadE_Rv3655c"/>
    <property type="match status" value="1"/>
</dbReference>
<accession>A0ABS2TQY7</accession>